<reference evidence="1" key="2">
    <citation type="submission" date="2020-11" db="EMBL/GenBank/DDBJ databases">
        <authorList>
            <consortium name="DOE Joint Genome Institute"/>
            <person name="Kuo A."/>
            <person name="Miyauchi S."/>
            <person name="Kiss E."/>
            <person name="Drula E."/>
            <person name="Kohler A."/>
            <person name="Sanchez-Garcia M."/>
            <person name="Andreopoulos B."/>
            <person name="Barry K.W."/>
            <person name="Bonito G."/>
            <person name="Buee M."/>
            <person name="Carver A."/>
            <person name="Chen C."/>
            <person name="Cichocki N."/>
            <person name="Clum A."/>
            <person name="Culley D."/>
            <person name="Crous P.W."/>
            <person name="Fauchery L."/>
            <person name="Girlanda M."/>
            <person name="Hayes R."/>
            <person name="Keri Z."/>
            <person name="Labutti K."/>
            <person name="Lipzen A."/>
            <person name="Lombard V."/>
            <person name="Magnuson J."/>
            <person name="Maillard F."/>
            <person name="Morin E."/>
            <person name="Murat C."/>
            <person name="Nolan M."/>
            <person name="Ohm R."/>
            <person name="Pangilinan J."/>
            <person name="Pereira M."/>
            <person name="Perotto S."/>
            <person name="Peter M."/>
            <person name="Riley R."/>
            <person name="Sitrit Y."/>
            <person name="Stielow B."/>
            <person name="Szollosi G."/>
            <person name="Zifcakova L."/>
            <person name="Stursova M."/>
            <person name="Spatafora J.W."/>
            <person name="Tedersoo L."/>
            <person name="Vaario L.-M."/>
            <person name="Yamada A."/>
            <person name="Yan M."/>
            <person name="Wang P."/>
            <person name="Xu J."/>
            <person name="Bruns T."/>
            <person name="Baldrian P."/>
            <person name="Vilgalys R."/>
            <person name="Henrissat B."/>
            <person name="Grigoriev I.V."/>
            <person name="Hibbett D."/>
            <person name="Nagy L.G."/>
            <person name="Martin F.M."/>
        </authorList>
    </citation>
    <scope>NUCLEOTIDE SEQUENCE</scope>
    <source>
        <strain evidence="1">UH-Tt-Lm1</strain>
    </source>
</reference>
<protein>
    <submittedName>
        <fullName evidence="1">Uncharacterized protein</fullName>
    </submittedName>
</protein>
<dbReference type="AlphaFoldDB" id="A0A9P6LB56"/>
<accession>A0A9P6LB56</accession>
<sequence length="123" mass="13366">MYEVNTPLPMFSGIFLSGVVGKDRVLNGIVFLAQIASLGEEKYVGLNAKQRFKVVVINEAGLLSRDAQAPLRRTVEKYMLNPSPEEQVAKNVGFRYFGGASAACVLSAPITTYCRHPVALFAA</sequence>
<organism evidence="1 2">
    <name type="scientific">Thelephora terrestris</name>
    <dbReference type="NCBI Taxonomy" id="56493"/>
    <lineage>
        <taxon>Eukaryota</taxon>
        <taxon>Fungi</taxon>
        <taxon>Dikarya</taxon>
        <taxon>Basidiomycota</taxon>
        <taxon>Agaricomycotina</taxon>
        <taxon>Agaricomycetes</taxon>
        <taxon>Thelephorales</taxon>
        <taxon>Thelephoraceae</taxon>
        <taxon>Thelephora</taxon>
    </lineage>
</organism>
<proteinExistence type="predicted"/>
<evidence type="ECO:0000313" key="1">
    <source>
        <dbReference type="EMBL" id="KAF9790535.1"/>
    </source>
</evidence>
<dbReference type="EMBL" id="WIUZ02000002">
    <property type="protein sequence ID" value="KAF9790535.1"/>
    <property type="molecule type" value="Genomic_DNA"/>
</dbReference>
<gene>
    <name evidence="1" type="ORF">BJ322DRAFT_397405</name>
</gene>
<comment type="caution">
    <text evidence="1">The sequence shown here is derived from an EMBL/GenBank/DDBJ whole genome shotgun (WGS) entry which is preliminary data.</text>
</comment>
<dbReference type="Proteomes" id="UP000736335">
    <property type="component" value="Unassembled WGS sequence"/>
</dbReference>
<evidence type="ECO:0000313" key="2">
    <source>
        <dbReference type="Proteomes" id="UP000736335"/>
    </source>
</evidence>
<name>A0A9P6LB56_9AGAM</name>
<keyword evidence="2" id="KW-1185">Reference proteome</keyword>
<reference evidence="1" key="1">
    <citation type="journal article" date="2020" name="Nat. Commun.">
        <title>Large-scale genome sequencing of mycorrhizal fungi provides insights into the early evolution of symbiotic traits.</title>
        <authorList>
            <person name="Miyauchi S."/>
            <person name="Kiss E."/>
            <person name="Kuo A."/>
            <person name="Drula E."/>
            <person name="Kohler A."/>
            <person name="Sanchez-Garcia M."/>
            <person name="Morin E."/>
            <person name="Andreopoulos B."/>
            <person name="Barry K.W."/>
            <person name="Bonito G."/>
            <person name="Buee M."/>
            <person name="Carver A."/>
            <person name="Chen C."/>
            <person name="Cichocki N."/>
            <person name="Clum A."/>
            <person name="Culley D."/>
            <person name="Crous P.W."/>
            <person name="Fauchery L."/>
            <person name="Girlanda M."/>
            <person name="Hayes R.D."/>
            <person name="Keri Z."/>
            <person name="LaButti K."/>
            <person name="Lipzen A."/>
            <person name="Lombard V."/>
            <person name="Magnuson J."/>
            <person name="Maillard F."/>
            <person name="Murat C."/>
            <person name="Nolan M."/>
            <person name="Ohm R.A."/>
            <person name="Pangilinan J."/>
            <person name="Pereira M.F."/>
            <person name="Perotto S."/>
            <person name="Peter M."/>
            <person name="Pfister S."/>
            <person name="Riley R."/>
            <person name="Sitrit Y."/>
            <person name="Stielow J.B."/>
            <person name="Szollosi G."/>
            <person name="Zifcakova L."/>
            <person name="Stursova M."/>
            <person name="Spatafora J.W."/>
            <person name="Tedersoo L."/>
            <person name="Vaario L.M."/>
            <person name="Yamada A."/>
            <person name="Yan M."/>
            <person name="Wang P."/>
            <person name="Xu J."/>
            <person name="Bruns T."/>
            <person name="Baldrian P."/>
            <person name="Vilgalys R."/>
            <person name="Dunand C."/>
            <person name="Henrissat B."/>
            <person name="Grigoriev I.V."/>
            <person name="Hibbett D."/>
            <person name="Nagy L.G."/>
            <person name="Martin F.M."/>
        </authorList>
    </citation>
    <scope>NUCLEOTIDE SEQUENCE</scope>
    <source>
        <strain evidence="1">UH-Tt-Lm1</strain>
    </source>
</reference>